<evidence type="ECO:0000313" key="1">
    <source>
        <dbReference type="EMBL" id="KAK0390895.1"/>
    </source>
</evidence>
<evidence type="ECO:0000313" key="2">
    <source>
        <dbReference type="Proteomes" id="UP001175261"/>
    </source>
</evidence>
<reference evidence="1" key="1">
    <citation type="submission" date="2022-10" db="EMBL/GenBank/DDBJ databases">
        <title>Determination and structural analysis of whole genome sequence of Sarocladium strictum F4-1.</title>
        <authorList>
            <person name="Hu L."/>
            <person name="Jiang Y."/>
        </authorList>
    </citation>
    <scope>NUCLEOTIDE SEQUENCE</scope>
    <source>
        <strain evidence="1">F4-1</strain>
    </source>
</reference>
<proteinExistence type="predicted"/>
<comment type="caution">
    <text evidence="1">The sequence shown here is derived from an EMBL/GenBank/DDBJ whole genome shotgun (WGS) entry which is preliminary data.</text>
</comment>
<dbReference type="EMBL" id="JAPDFR010000001">
    <property type="protein sequence ID" value="KAK0390895.1"/>
    <property type="molecule type" value="Genomic_DNA"/>
</dbReference>
<dbReference type="Proteomes" id="UP001175261">
    <property type="component" value="Unassembled WGS sequence"/>
</dbReference>
<dbReference type="AlphaFoldDB" id="A0AA39GNZ2"/>
<accession>A0AA39GNZ2</accession>
<sequence length="126" mass="14595">MRTQTLCSRRRSSLHLLTVSPSYSGACSNGVPMNSEIPTWGSRRVWNKLYTLFANSQARLLTMTHVRLGILKTKKLHSDLCTQTKVWQEEGCWKLRVTKDACRNSRIVYNKKTGTRNANCEQQWFE</sequence>
<keyword evidence="2" id="KW-1185">Reference proteome</keyword>
<gene>
    <name evidence="1" type="ORF">NLU13_0398</name>
</gene>
<name>A0AA39GNZ2_SARSR</name>
<organism evidence="1 2">
    <name type="scientific">Sarocladium strictum</name>
    <name type="common">Black bundle disease fungus</name>
    <name type="synonym">Acremonium strictum</name>
    <dbReference type="NCBI Taxonomy" id="5046"/>
    <lineage>
        <taxon>Eukaryota</taxon>
        <taxon>Fungi</taxon>
        <taxon>Dikarya</taxon>
        <taxon>Ascomycota</taxon>
        <taxon>Pezizomycotina</taxon>
        <taxon>Sordariomycetes</taxon>
        <taxon>Hypocreomycetidae</taxon>
        <taxon>Hypocreales</taxon>
        <taxon>Sarocladiaceae</taxon>
        <taxon>Sarocladium</taxon>
    </lineage>
</organism>
<protein>
    <submittedName>
        <fullName evidence="1">Uncharacterized protein</fullName>
    </submittedName>
</protein>